<dbReference type="GO" id="GO:0038023">
    <property type="term" value="F:signaling receptor activity"/>
    <property type="evidence" value="ECO:0000318"/>
    <property type="project" value="GO_Central"/>
</dbReference>
<keyword evidence="3" id="KW-0325">Glycoprotein</keyword>
<keyword evidence="5" id="KW-1185">Reference proteome</keyword>
<dbReference type="InterPro" id="IPR050647">
    <property type="entry name" value="Plant_LRR-RLKs"/>
</dbReference>
<organism evidence="4 5">
    <name type="scientific">Citrus sinensis</name>
    <name type="common">Sweet orange</name>
    <name type="synonym">Citrus aurantium var. sinensis</name>
    <dbReference type="NCBI Taxonomy" id="2711"/>
    <lineage>
        <taxon>Eukaryota</taxon>
        <taxon>Viridiplantae</taxon>
        <taxon>Streptophyta</taxon>
        <taxon>Embryophyta</taxon>
        <taxon>Tracheophyta</taxon>
        <taxon>Spermatophyta</taxon>
        <taxon>Magnoliopsida</taxon>
        <taxon>eudicotyledons</taxon>
        <taxon>Gunneridae</taxon>
        <taxon>Pentapetalae</taxon>
        <taxon>rosids</taxon>
        <taxon>malvids</taxon>
        <taxon>Sapindales</taxon>
        <taxon>Rutaceae</taxon>
        <taxon>Aurantioideae</taxon>
        <taxon>Citrus</taxon>
    </lineage>
</organism>
<evidence type="ECO:0008006" key="6">
    <source>
        <dbReference type="Google" id="ProtNLM"/>
    </source>
</evidence>
<dbReference type="Proteomes" id="UP000027120">
    <property type="component" value="Unassembled WGS sequence"/>
</dbReference>
<dbReference type="Pfam" id="PF00560">
    <property type="entry name" value="LRR_1"/>
    <property type="match status" value="3"/>
</dbReference>
<dbReference type="GO" id="GO:0005886">
    <property type="term" value="C:plasma membrane"/>
    <property type="evidence" value="ECO:0000318"/>
    <property type="project" value="GO_Central"/>
</dbReference>
<dbReference type="SMR" id="A0A067G9K7"/>
<evidence type="ECO:0000313" key="4">
    <source>
        <dbReference type="EMBL" id="KDO75300.1"/>
    </source>
</evidence>
<sequence length="282" mass="30385">VGVTCGVPHRRVTALSLPNLTLGGTIPPHIGNLSFLVSLTSVAKSFYGTLPNELWQLQRLRIVDLSSGIIPGSLPDDTSGDCIMLRRLSFSFNKIRGWIPQKIGNLTELVELYLDGNNLQAGLLPSVIFNSSNIQVIILYGNHLSGHLRSSIYLPNLENLFLWQNNLCGIVPDSICNASEVTILELSKNLFSCLIPNTSGVFPNSIGNLSTSLENFYASSCQLSGGIPVGFGNLSNMIKCNLESLFGLLLGGDALEGQIPTCLANLTSLISLNLRSIRLNST</sequence>
<dbReference type="AlphaFoldDB" id="A0A067G9K7"/>
<dbReference type="InterPro" id="IPR032675">
    <property type="entry name" value="LRR_dom_sf"/>
</dbReference>
<keyword evidence="1" id="KW-0433">Leucine-rich repeat</keyword>
<gene>
    <name evidence="4" type="ORF">CISIN_1g039577mg</name>
</gene>
<reference evidence="4 5" key="1">
    <citation type="submission" date="2014-04" db="EMBL/GenBank/DDBJ databases">
        <authorList>
            <consortium name="International Citrus Genome Consortium"/>
            <person name="Gmitter F."/>
            <person name="Chen C."/>
            <person name="Farmerie W."/>
            <person name="Harkins T."/>
            <person name="Desany B."/>
            <person name="Mohiuddin M."/>
            <person name="Kodira C."/>
            <person name="Borodovsky M."/>
            <person name="Lomsadze A."/>
            <person name="Burns P."/>
            <person name="Jenkins J."/>
            <person name="Prochnik S."/>
            <person name="Shu S."/>
            <person name="Chapman J."/>
            <person name="Pitluck S."/>
            <person name="Schmutz J."/>
            <person name="Rokhsar D."/>
        </authorList>
    </citation>
    <scope>NUCLEOTIDE SEQUENCE</scope>
</reference>
<dbReference type="PANTHER" id="PTHR48056:SF68">
    <property type="entry name" value="LRR RECEPTOR-LIKE SERINE_THREONINE-PROTEIN KINASE EFR"/>
    <property type="match status" value="1"/>
</dbReference>
<evidence type="ECO:0000256" key="2">
    <source>
        <dbReference type="ARBA" id="ARBA00022737"/>
    </source>
</evidence>
<proteinExistence type="predicted"/>
<name>A0A067G9K7_CITSI</name>
<dbReference type="InterPro" id="IPR001611">
    <property type="entry name" value="Leu-rich_rpt"/>
</dbReference>
<dbReference type="EMBL" id="KK784882">
    <property type="protein sequence ID" value="KDO75300.1"/>
    <property type="molecule type" value="Genomic_DNA"/>
</dbReference>
<feature type="non-terminal residue" evidence="4">
    <location>
        <position position="1"/>
    </location>
</feature>
<evidence type="ECO:0000256" key="1">
    <source>
        <dbReference type="ARBA" id="ARBA00022614"/>
    </source>
</evidence>
<keyword evidence="2" id="KW-0677">Repeat</keyword>
<evidence type="ECO:0000256" key="3">
    <source>
        <dbReference type="ARBA" id="ARBA00023180"/>
    </source>
</evidence>
<dbReference type="SUPFAM" id="SSF52058">
    <property type="entry name" value="L domain-like"/>
    <property type="match status" value="1"/>
</dbReference>
<evidence type="ECO:0000313" key="5">
    <source>
        <dbReference type="Proteomes" id="UP000027120"/>
    </source>
</evidence>
<dbReference type="Gene3D" id="3.80.10.10">
    <property type="entry name" value="Ribonuclease Inhibitor"/>
    <property type="match status" value="3"/>
</dbReference>
<dbReference type="PANTHER" id="PTHR48056">
    <property type="entry name" value="LRR RECEPTOR-LIKE SERINE/THREONINE-PROTEIN KINASE-RELATED"/>
    <property type="match status" value="1"/>
</dbReference>
<dbReference type="STRING" id="2711.A0A067G9K7"/>
<accession>A0A067G9K7</accession>
<protein>
    <recommendedName>
        <fullName evidence="6">Leucine-rich repeat-containing N-terminal plant-type domain-containing protein</fullName>
    </recommendedName>
</protein>